<keyword evidence="5 6" id="KW-0472">Membrane</keyword>
<organism evidence="8 9">
    <name type="scientific">Rubus argutus</name>
    <name type="common">Southern blackberry</name>
    <dbReference type="NCBI Taxonomy" id="59490"/>
    <lineage>
        <taxon>Eukaryota</taxon>
        <taxon>Viridiplantae</taxon>
        <taxon>Streptophyta</taxon>
        <taxon>Embryophyta</taxon>
        <taxon>Tracheophyta</taxon>
        <taxon>Spermatophyta</taxon>
        <taxon>Magnoliopsida</taxon>
        <taxon>eudicotyledons</taxon>
        <taxon>Gunneridae</taxon>
        <taxon>Pentapetalae</taxon>
        <taxon>rosids</taxon>
        <taxon>fabids</taxon>
        <taxon>Rosales</taxon>
        <taxon>Rosaceae</taxon>
        <taxon>Rosoideae</taxon>
        <taxon>Rosoideae incertae sedis</taxon>
        <taxon>Rubus</taxon>
    </lineage>
</organism>
<feature type="transmembrane region" description="Helical" evidence="6">
    <location>
        <begin position="97"/>
        <end position="118"/>
    </location>
</feature>
<feature type="domain" description="EamA" evidence="7">
    <location>
        <begin position="7"/>
        <end position="146"/>
    </location>
</feature>
<keyword evidence="4 6" id="KW-1133">Transmembrane helix</keyword>
<accession>A0AAW1YCF5</accession>
<protein>
    <recommendedName>
        <fullName evidence="6">WAT1-related protein</fullName>
    </recommendedName>
</protein>
<comment type="caution">
    <text evidence="8">The sequence shown here is derived from an EMBL/GenBank/DDBJ whole genome shotgun (WGS) entry which is preliminary data.</text>
</comment>
<comment type="subcellular location">
    <subcellularLocation>
        <location evidence="1 6">Membrane</location>
        <topology evidence="1 6">Multi-pass membrane protein</topology>
    </subcellularLocation>
</comment>
<dbReference type="AlphaFoldDB" id="A0AAW1YCF5"/>
<feature type="transmembrane region" description="Helical" evidence="6">
    <location>
        <begin position="312"/>
        <end position="334"/>
    </location>
</feature>
<gene>
    <name evidence="8" type="ORF">M0R45_012252</name>
</gene>
<dbReference type="GO" id="GO:0016020">
    <property type="term" value="C:membrane"/>
    <property type="evidence" value="ECO:0007669"/>
    <property type="project" value="UniProtKB-SubCell"/>
</dbReference>
<evidence type="ECO:0000256" key="3">
    <source>
        <dbReference type="ARBA" id="ARBA00022692"/>
    </source>
</evidence>
<dbReference type="EMBL" id="JBEDUW010000002">
    <property type="protein sequence ID" value="KAK9946809.1"/>
    <property type="molecule type" value="Genomic_DNA"/>
</dbReference>
<feature type="transmembrane region" description="Helical" evidence="6">
    <location>
        <begin position="288"/>
        <end position="306"/>
    </location>
</feature>
<sequence>MAAVHMLAMAMVQLINGGYHVITKVALNVGINQLVFCVYRDLLALAILAPIAYVREKRIRQPMNRRLFMSFFFLGLTGIFGNQLLFLIGLGYTNPTYAAAIQPAIPVFTFILAVLMGTEKVNLLRTEGQAKVSGTIVCVSGAVLMVLFRGPALVGNTEPDFTAQSEISARGQPEPVGWLMSSFLDFGLDHFHLGVLCLIGNCMCMAAFLAIQAPLLKRYPSNLSVTAYSYLFGALFMVVTALFMTNESTNWSLTQSELFAVIYAGIIASALNYGLITWCNKILGPALVALYNPLQPAASAFLSRVFLGSPIYMGSVAGGLLIIAGLYVVTWASFRERQAALGVIPQIARVAEPLIHKDATINKTPFQRVHILPKSSSD</sequence>
<keyword evidence="3 6" id="KW-0812">Transmembrane</keyword>
<proteinExistence type="inferred from homology"/>
<dbReference type="InterPro" id="IPR000620">
    <property type="entry name" value="EamA_dom"/>
</dbReference>
<evidence type="ECO:0000256" key="2">
    <source>
        <dbReference type="ARBA" id="ARBA00007635"/>
    </source>
</evidence>
<evidence type="ECO:0000256" key="1">
    <source>
        <dbReference type="ARBA" id="ARBA00004141"/>
    </source>
</evidence>
<evidence type="ECO:0000313" key="8">
    <source>
        <dbReference type="EMBL" id="KAK9946809.1"/>
    </source>
</evidence>
<dbReference type="Proteomes" id="UP001457282">
    <property type="component" value="Unassembled WGS sequence"/>
</dbReference>
<dbReference type="InterPro" id="IPR037185">
    <property type="entry name" value="EmrE-like"/>
</dbReference>
<comment type="similarity">
    <text evidence="2 6">Belongs to the drug/metabolite transporter (DMT) superfamily. Plant drug/metabolite exporter (P-DME) (TC 2.A.7.4) family.</text>
</comment>
<evidence type="ECO:0000313" key="9">
    <source>
        <dbReference type="Proteomes" id="UP001457282"/>
    </source>
</evidence>
<keyword evidence="9" id="KW-1185">Reference proteome</keyword>
<dbReference type="PANTHER" id="PTHR31218">
    <property type="entry name" value="WAT1-RELATED PROTEIN"/>
    <property type="match status" value="1"/>
</dbReference>
<feature type="domain" description="EamA" evidence="7">
    <location>
        <begin position="193"/>
        <end position="330"/>
    </location>
</feature>
<feature type="transmembrane region" description="Helical" evidence="6">
    <location>
        <begin position="223"/>
        <end position="246"/>
    </location>
</feature>
<feature type="transmembrane region" description="Helical" evidence="6">
    <location>
        <begin position="258"/>
        <end position="276"/>
    </location>
</feature>
<reference evidence="8 9" key="1">
    <citation type="journal article" date="2023" name="G3 (Bethesda)">
        <title>A chromosome-length genome assembly and annotation of blackberry (Rubus argutus, cv. 'Hillquist').</title>
        <authorList>
            <person name="Bruna T."/>
            <person name="Aryal R."/>
            <person name="Dudchenko O."/>
            <person name="Sargent D.J."/>
            <person name="Mead D."/>
            <person name="Buti M."/>
            <person name="Cavallini A."/>
            <person name="Hytonen T."/>
            <person name="Andres J."/>
            <person name="Pham M."/>
            <person name="Weisz D."/>
            <person name="Mascagni F."/>
            <person name="Usai G."/>
            <person name="Natali L."/>
            <person name="Bassil N."/>
            <person name="Fernandez G.E."/>
            <person name="Lomsadze A."/>
            <person name="Armour M."/>
            <person name="Olukolu B."/>
            <person name="Poorten T."/>
            <person name="Britton C."/>
            <person name="Davik J."/>
            <person name="Ashrafi H."/>
            <person name="Aiden E.L."/>
            <person name="Borodovsky M."/>
            <person name="Worthington M."/>
        </authorList>
    </citation>
    <scope>NUCLEOTIDE SEQUENCE [LARGE SCALE GENOMIC DNA]</scope>
    <source>
        <strain evidence="8">PI 553951</strain>
    </source>
</reference>
<evidence type="ECO:0000256" key="5">
    <source>
        <dbReference type="ARBA" id="ARBA00023136"/>
    </source>
</evidence>
<feature type="transmembrane region" description="Helical" evidence="6">
    <location>
        <begin position="67"/>
        <end position="91"/>
    </location>
</feature>
<name>A0AAW1YCF5_RUBAR</name>
<evidence type="ECO:0000256" key="6">
    <source>
        <dbReference type="RuleBase" id="RU363077"/>
    </source>
</evidence>
<evidence type="ECO:0000259" key="7">
    <source>
        <dbReference type="Pfam" id="PF00892"/>
    </source>
</evidence>
<evidence type="ECO:0000256" key="4">
    <source>
        <dbReference type="ARBA" id="ARBA00022989"/>
    </source>
</evidence>
<dbReference type="GO" id="GO:0022857">
    <property type="term" value="F:transmembrane transporter activity"/>
    <property type="evidence" value="ECO:0007669"/>
    <property type="project" value="InterPro"/>
</dbReference>
<dbReference type="Pfam" id="PF00892">
    <property type="entry name" value="EamA"/>
    <property type="match status" value="2"/>
</dbReference>
<feature type="transmembrane region" description="Helical" evidence="6">
    <location>
        <begin position="190"/>
        <end position="211"/>
    </location>
</feature>
<dbReference type="InterPro" id="IPR030184">
    <property type="entry name" value="WAT1-related"/>
</dbReference>
<feature type="transmembrane region" description="Helical" evidence="6">
    <location>
        <begin position="130"/>
        <end position="148"/>
    </location>
</feature>
<dbReference type="SUPFAM" id="SSF103481">
    <property type="entry name" value="Multidrug resistance efflux transporter EmrE"/>
    <property type="match status" value="2"/>
</dbReference>